<evidence type="ECO:0000313" key="2">
    <source>
        <dbReference type="Proteomes" id="UP000321353"/>
    </source>
</evidence>
<organism evidence="1 2">
    <name type="scientific">Stieleria maiorica</name>
    <dbReference type="NCBI Taxonomy" id="2795974"/>
    <lineage>
        <taxon>Bacteria</taxon>
        <taxon>Pseudomonadati</taxon>
        <taxon>Planctomycetota</taxon>
        <taxon>Planctomycetia</taxon>
        <taxon>Pirellulales</taxon>
        <taxon>Pirellulaceae</taxon>
        <taxon>Stieleria</taxon>
    </lineage>
</organism>
<name>A0A5B9M4F2_9BACT</name>
<evidence type="ECO:0000313" key="1">
    <source>
        <dbReference type="EMBL" id="QEF96001.1"/>
    </source>
</evidence>
<gene>
    <name evidence="1" type="ORF">Mal15_00270</name>
</gene>
<dbReference type="KEGG" id="smam:Mal15_00270"/>
<reference evidence="1 2" key="1">
    <citation type="submission" date="2019-02" db="EMBL/GenBank/DDBJ databases">
        <title>Planctomycetal bacteria perform biofilm scaping via a novel small molecule.</title>
        <authorList>
            <person name="Jeske O."/>
            <person name="Boedeker C."/>
            <person name="Wiegand S."/>
            <person name="Breitling P."/>
            <person name="Kallscheuer N."/>
            <person name="Jogler M."/>
            <person name="Rohde M."/>
            <person name="Petersen J."/>
            <person name="Medema M.H."/>
            <person name="Surup F."/>
            <person name="Jogler C."/>
        </authorList>
    </citation>
    <scope>NUCLEOTIDE SEQUENCE [LARGE SCALE GENOMIC DNA]</scope>
    <source>
        <strain evidence="1 2">Mal15</strain>
    </source>
</reference>
<dbReference type="EMBL" id="CP036264">
    <property type="protein sequence ID" value="QEF96001.1"/>
    <property type="molecule type" value="Genomic_DNA"/>
</dbReference>
<keyword evidence="2" id="KW-1185">Reference proteome</keyword>
<dbReference type="RefSeq" id="WP_147865887.1">
    <property type="nucleotide sequence ID" value="NZ_CP036264.1"/>
</dbReference>
<sequence length="129" mass="14246">MPTDSFHIHLYGPRPDTNLSSGGPMPPIPTSFEAAGERLQRSLPMVLLEPDGSFAWAGKHHQVVGMIYDAAMEIQYVELRGHCDAKNLRKLVETLAGTVEIDPFAVMVLPERQWKNFQSFANSLVASAP</sequence>
<dbReference type="Proteomes" id="UP000321353">
    <property type="component" value="Chromosome"/>
</dbReference>
<dbReference type="AlphaFoldDB" id="A0A5B9M4F2"/>
<accession>A0A5B9M4F2</accession>
<proteinExistence type="predicted"/>
<protein>
    <submittedName>
        <fullName evidence="1">Uncharacterized protein</fullName>
    </submittedName>
</protein>